<dbReference type="InterPro" id="IPR001650">
    <property type="entry name" value="Helicase_C-like"/>
</dbReference>
<dbReference type="PROSITE" id="PS51194">
    <property type="entry name" value="HELICASE_CTER"/>
    <property type="match status" value="1"/>
</dbReference>
<dbReference type="GO" id="GO:0003723">
    <property type="term" value="F:RNA binding"/>
    <property type="evidence" value="ECO:0007669"/>
    <property type="project" value="UniProtKB-KW"/>
</dbReference>
<accession>A0A7J6HP36</accession>
<gene>
    <name evidence="3" type="ORF">F8388_004753</name>
</gene>
<dbReference type="Proteomes" id="UP000525078">
    <property type="component" value="Unassembled WGS sequence"/>
</dbReference>
<organism evidence="3 4">
    <name type="scientific">Cannabis sativa</name>
    <name type="common">Hemp</name>
    <name type="synonym">Marijuana</name>
    <dbReference type="NCBI Taxonomy" id="3483"/>
    <lineage>
        <taxon>Eukaryota</taxon>
        <taxon>Viridiplantae</taxon>
        <taxon>Streptophyta</taxon>
        <taxon>Embryophyta</taxon>
        <taxon>Tracheophyta</taxon>
        <taxon>Spermatophyta</taxon>
        <taxon>Magnoliopsida</taxon>
        <taxon>eudicotyledons</taxon>
        <taxon>Gunneridae</taxon>
        <taxon>Pentapetalae</taxon>
        <taxon>rosids</taxon>
        <taxon>fabids</taxon>
        <taxon>Rosales</taxon>
        <taxon>Cannabaceae</taxon>
        <taxon>Cannabis</taxon>
    </lineage>
</organism>
<dbReference type="PANTHER" id="PTHR47958">
    <property type="entry name" value="ATP-DEPENDENT RNA HELICASE DBP3"/>
    <property type="match status" value="1"/>
</dbReference>
<keyword evidence="1" id="KW-0694">RNA-binding</keyword>
<dbReference type="InterPro" id="IPR027417">
    <property type="entry name" value="P-loop_NTPase"/>
</dbReference>
<reference evidence="3 4" key="1">
    <citation type="journal article" date="2020" name="bioRxiv">
        <title>Sequence and annotation of 42 cannabis genomes reveals extensive copy number variation in cannabinoid synthesis and pathogen resistance genes.</title>
        <authorList>
            <person name="Mckernan K.J."/>
            <person name="Helbert Y."/>
            <person name="Kane L.T."/>
            <person name="Ebling H."/>
            <person name="Zhang L."/>
            <person name="Liu B."/>
            <person name="Eaton Z."/>
            <person name="Mclaughlin S."/>
            <person name="Kingan S."/>
            <person name="Baybayan P."/>
            <person name="Concepcion G."/>
            <person name="Jordan M."/>
            <person name="Riva A."/>
            <person name="Barbazuk W."/>
            <person name="Harkins T."/>
        </authorList>
    </citation>
    <scope>NUCLEOTIDE SEQUENCE [LARGE SCALE GENOMIC DNA]</scope>
    <source>
        <strain evidence="4">cv. Jamaican Lion 4</strain>
        <tissue evidence="3">Leaf</tissue>
    </source>
</reference>
<dbReference type="Pfam" id="PF00271">
    <property type="entry name" value="Helicase_C"/>
    <property type="match status" value="1"/>
</dbReference>
<name>A0A7J6HP36_CANSA</name>
<dbReference type="Gene3D" id="3.40.50.300">
    <property type="entry name" value="P-loop containing nucleotide triphosphate hydrolases"/>
    <property type="match status" value="1"/>
</dbReference>
<proteinExistence type="predicted"/>
<evidence type="ECO:0000259" key="2">
    <source>
        <dbReference type="PROSITE" id="PS51194"/>
    </source>
</evidence>
<evidence type="ECO:0000313" key="3">
    <source>
        <dbReference type="EMBL" id="KAF4396785.1"/>
    </source>
</evidence>
<evidence type="ECO:0000313" key="4">
    <source>
        <dbReference type="Proteomes" id="UP000525078"/>
    </source>
</evidence>
<dbReference type="EMBL" id="JAATIP010000001">
    <property type="protein sequence ID" value="KAF4396785.1"/>
    <property type="molecule type" value="Genomic_DNA"/>
</dbReference>
<sequence length="81" mass="9306">MGEFRDGTTRVLITTDVWARGLDVQQVSLLYIHRIGRSGRFGRKGVAINFVKSDDIKISRDIEQYYSTQIDEMPMNVVDLI</sequence>
<feature type="domain" description="Helicase C-terminal" evidence="2">
    <location>
        <begin position="1"/>
        <end position="81"/>
    </location>
</feature>
<comment type="caution">
    <text evidence="3">The sequence shown here is derived from an EMBL/GenBank/DDBJ whole genome shotgun (WGS) entry which is preliminary data.</text>
</comment>
<dbReference type="AlphaFoldDB" id="A0A7J6HP36"/>
<evidence type="ECO:0000256" key="1">
    <source>
        <dbReference type="ARBA" id="ARBA00022884"/>
    </source>
</evidence>
<dbReference type="SUPFAM" id="SSF52540">
    <property type="entry name" value="P-loop containing nucleoside triphosphate hydrolases"/>
    <property type="match status" value="1"/>
</dbReference>
<protein>
    <recommendedName>
        <fullName evidence="2">Helicase C-terminal domain-containing protein</fullName>
    </recommendedName>
</protein>